<name>A0A238J044_9RHOB</name>
<gene>
    <name evidence="3" type="ORF">BOA8489_02111</name>
</gene>
<dbReference type="EMBL" id="FXXQ01000006">
    <property type="protein sequence ID" value="SMX23997.1"/>
    <property type="molecule type" value="Genomic_DNA"/>
</dbReference>
<reference evidence="4" key="1">
    <citation type="submission" date="2017-05" db="EMBL/GenBank/DDBJ databases">
        <authorList>
            <person name="Rodrigo-Torres L."/>
            <person name="Arahal R. D."/>
            <person name="Lucena T."/>
        </authorList>
    </citation>
    <scope>NUCLEOTIDE SEQUENCE [LARGE SCALE GENOMIC DNA]</scope>
    <source>
        <strain evidence="4">CECT 8489</strain>
    </source>
</reference>
<dbReference type="RefSeq" id="WP_093973952.1">
    <property type="nucleotide sequence ID" value="NZ_FXXQ01000006.1"/>
</dbReference>
<proteinExistence type="predicted"/>
<dbReference type="CDD" id="cd00060">
    <property type="entry name" value="FHA"/>
    <property type="match status" value="1"/>
</dbReference>
<accession>A0A238J044</accession>
<dbReference type="OrthoDB" id="370565at2"/>
<dbReference type="AlphaFoldDB" id="A0A238J044"/>
<dbReference type="InterPro" id="IPR008984">
    <property type="entry name" value="SMAD_FHA_dom_sf"/>
</dbReference>
<dbReference type="SUPFAM" id="SSF49879">
    <property type="entry name" value="SMAD/FHA domain"/>
    <property type="match status" value="1"/>
</dbReference>
<organism evidence="3 4">
    <name type="scientific">Boseongicola aestuarii</name>
    <dbReference type="NCBI Taxonomy" id="1470561"/>
    <lineage>
        <taxon>Bacteria</taxon>
        <taxon>Pseudomonadati</taxon>
        <taxon>Pseudomonadota</taxon>
        <taxon>Alphaproteobacteria</taxon>
        <taxon>Rhodobacterales</taxon>
        <taxon>Paracoccaceae</taxon>
        <taxon>Boseongicola</taxon>
    </lineage>
</organism>
<protein>
    <submittedName>
        <fullName evidence="3">FHA domain protein</fullName>
    </submittedName>
</protein>
<evidence type="ECO:0000313" key="4">
    <source>
        <dbReference type="Proteomes" id="UP000201838"/>
    </source>
</evidence>
<dbReference type="PROSITE" id="PS50006">
    <property type="entry name" value="FHA_DOMAIN"/>
    <property type="match status" value="1"/>
</dbReference>
<sequence>MAILINLQRLFARDTTGPLPEPETMPDANETTQTIDNVVGIDAAKIGGPVGTTNTNGDPSGRPSGRSGRVRTRLLPEGEEDKPYSPGEGSDHNGGGQVRRPVGWLVIIDGPGTGDWFALESGLTHLGRGADQNVCIDFGDQTISRQSHAFITYDIAHHRLQLSHGESRNRTRLNGVVVDGKVALTHGDSISIGKTTLRIAVFCDDQFSWPPIIDKGGSK</sequence>
<keyword evidence="4" id="KW-1185">Reference proteome</keyword>
<feature type="domain" description="FHA" evidence="2">
    <location>
        <begin position="124"/>
        <end position="178"/>
    </location>
</feature>
<dbReference type="InterPro" id="IPR000253">
    <property type="entry name" value="FHA_dom"/>
</dbReference>
<evidence type="ECO:0000259" key="2">
    <source>
        <dbReference type="PROSITE" id="PS50006"/>
    </source>
</evidence>
<dbReference type="Pfam" id="PF00498">
    <property type="entry name" value="FHA"/>
    <property type="match status" value="1"/>
</dbReference>
<evidence type="ECO:0000256" key="1">
    <source>
        <dbReference type="SAM" id="MobiDB-lite"/>
    </source>
</evidence>
<dbReference type="Proteomes" id="UP000201838">
    <property type="component" value="Unassembled WGS sequence"/>
</dbReference>
<evidence type="ECO:0000313" key="3">
    <source>
        <dbReference type="EMBL" id="SMX23997.1"/>
    </source>
</evidence>
<feature type="region of interest" description="Disordered" evidence="1">
    <location>
        <begin position="44"/>
        <end position="96"/>
    </location>
</feature>
<dbReference type="Gene3D" id="2.60.200.20">
    <property type="match status" value="1"/>
</dbReference>